<accession>A0A8T2SBM9</accession>
<evidence type="ECO:0008006" key="15">
    <source>
        <dbReference type="Google" id="ProtNLM"/>
    </source>
</evidence>
<dbReference type="GO" id="GO:0004497">
    <property type="term" value="F:monooxygenase activity"/>
    <property type="evidence" value="ECO:0007669"/>
    <property type="project" value="UniProtKB-KW"/>
</dbReference>
<dbReference type="InterPro" id="IPR036396">
    <property type="entry name" value="Cyt_P450_sf"/>
</dbReference>
<evidence type="ECO:0000313" key="14">
    <source>
        <dbReference type="Proteomes" id="UP000825935"/>
    </source>
</evidence>
<dbReference type="InterPro" id="IPR002401">
    <property type="entry name" value="Cyt_P450_E_grp-I"/>
</dbReference>
<organism evidence="13 14">
    <name type="scientific">Ceratopteris richardii</name>
    <name type="common">Triangle waterfern</name>
    <dbReference type="NCBI Taxonomy" id="49495"/>
    <lineage>
        <taxon>Eukaryota</taxon>
        <taxon>Viridiplantae</taxon>
        <taxon>Streptophyta</taxon>
        <taxon>Embryophyta</taxon>
        <taxon>Tracheophyta</taxon>
        <taxon>Polypodiopsida</taxon>
        <taxon>Polypodiidae</taxon>
        <taxon>Polypodiales</taxon>
        <taxon>Pteridineae</taxon>
        <taxon>Pteridaceae</taxon>
        <taxon>Parkerioideae</taxon>
        <taxon>Ceratopteris</taxon>
    </lineage>
</organism>
<proteinExistence type="inferred from homology"/>
<dbReference type="PANTHER" id="PTHR24282">
    <property type="entry name" value="CYTOCHROME P450 FAMILY MEMBER"/>
    <property type="match status" value="1"/>
</dbReference>
<keyword evidence="7 12" id="KW-0560">Oxidoreductase</keyword>
<dbReference type="PRINTS" id="PR00463">
    <property type="entry name" value="EP450I"/>
</dbReference>
<dbReference type="PROSITE" id="PS00086">
    <property type="entry name" value="CYTOCHROME_P450"/>
    <property type="match status" value="1"/>
</dbReference>
<sequence>MRILMLATLVASATAVAVGYGWLWWKSARLVRACLKQGIQGISLSLFQTAAYADRWSWELLKNVQHYEKIFYVKSGQHVRLVVLDPVTVQHVLTLNASCYEKASFVKILEILGNGVFSASGNDWMNQRQLLSPTFFMRELKDNFGIIKATVKDYLECLCTHDTAVVDVHKIFSTLAVKLIYQVAFGESLDDKSAFMVYKRFDNYLHQRKHAFCGPFFNLFGFRWKSWGSVEDETYLLRVIRELVSTRRQRSSSQCTKAKLAIDILIEDLERCEKSGSNVVLDNSATLLLAGHETTANLVTWAVYLLGTHLNLQDEARLEVQGIKDLDMKNVSQLKVLGMILWETLRLYPPQPLIGRRCIEDNTVNGVFVPKDMEVIIPVSAIHRSVDLWGHDSEDFKPYRFANGINKAYRVPSSFLPFGSGPRTCIGQSLALLEAKTILYYMLKHYSWEISPGYQHFPDVTLTLLPRFGMPILLFRL</sequence>
<dbReference type="GO" id="GO:0020037">
    <property type="term" value="F:heme binding"/>
    <property type="evidence" value="ECO:0007669"/>
    <property type="project" value="InterPro"/>
</dbReference>
<dbReference type="PANTHER" id="PTHR24282:SF258">
    <property type="entry name" value="CYTOCHROME P450"/>
    <property type="match status" value="1"/>
</dbReference>
<dbReference type="AlphaFoldDB" id="A0A8T2SBM9"/>
<comment type="cofactor">
    <cofactor evidence="11">
        <name>heme</name>
        <dbReference type="ChEBI" id="CHEBI:30413"/>
    </cofactor>
</comment>
<gene>
    <name evidence="13" type="ORF">KP509_21G079000</name>
</gene>
<feature type="binding site" description="axial binding residue" evidence="11">
    <location>
        <position position="425"/>
    </location>
    <ligand>
        <name>heme</name>
        <dbReference type="ChEBI" id="CHEBI:30413"/>
    </ligand>
    <ligandPart>
        <name>Fe</name>
        <dbReference type="ChEBI" id="CHEBI:18248"/>
    </ligandPart>
</feature>
<evidence type="ECO:0000256" key="1">
    <source>
        <dbReference type="ARBA" id="ARBA00004370"/>
    </source>
</evidence>
<dbReference type="Proteomes" id="UP000825935">
    <property type="component" value="Chromosome 21"/>
</dbReference>
<evidence type="ECO:0000256" key="10">
    <source>
        <dbReference type="ARBA" id="ARBA00023136"/>
    </source>
</evidence>
<keyword evidence="3 11" id="KW-0349">Heme</keyword>
<dbReference type="GO" id="GO:0016705">
    <property type="term" value="F:oxidoreductase activity, acting on paired donors, with incorporation or reduction of molecular oxygen"/>
    <property type="evidence" value="ECO:0007669"/>
    <property type="project" value="InterPro"/>
</dbReference>
<dbReference type="Pfam" id="PF00067">
    <property type="entry name" value="p450"/>
    <property type="match status" value="1"/>
</dbReference>
<keyword evidence="8 11" id="KW-0408">Iron</keyword>
<evidence type="ECO:0000256" key="12">
    <source>
        <dbReference type="RuleBase" id="RU000461"/>
    </source>
</evidence>
<dbReference type="OMA" id="FSHHEIL"/>
<dbReference type="InterPro" id="IPR050665">
    <property type="entry name" value="Cytochrome_P450_Monooxygen"/>
</dbReference>
<name>A0A8T2SBM9_CERRI</name>
<evidence type="ECO:0000256" key="5">
    <source>
        <dbReference type="ARBA" id="ARBA00022723"/>
    </source>
</evidence>
<keyword evidence="4" id="KW-0812">Transmembrane</keyword>
<evidence type="ECO:0000256" key="8">
    <source>
        <dbReference type="ARBA" id="ARBA00023004"/>
    </source>
</evidence>
<dbReference type="InterPro" id="IPR001128">
    <property type="entry name" value="Cyt_P450"/>
</dbReference>
<dbReference type="Gene3D" id="1.10.630.10">
    <property type="entry name" value="Cytochrome P450"/>
    <property type="match status" value="1"/>
</dbReference>
<keyword evidence="14" id="KW-1185">Reference proteome</keyword>
<keyword evidence="10" id="KW-0472">Membrane</keyword>
<reference evidence="13" key="1">
    <citation type="submission" date="2021-08" db="EMBL/GenBank/DDBJ databases">
        <title>WGS assembly of Ceratopteris richardii.</title>
        <authorList>
            <person name="Marchant D.B."/>
            <person name="Chen G."/>
            <person name="Jenkins J."/>
            <person name="Shu S."/>
            <person name="Leebens-Mack J."/>
            <person name="Grimwood J."/>
            <person name="Schmutz J."/>
            <person name="Soltis P."/>
            <person name="Soltis D."/>
            <person name="Chen Z.-H."/>
        </authorList>
    </citation>
    <scope>NUCLEOTIDE SEQUENCE</scope>
    <source>
        <strain evidence="13">Whitten #5841</strain>
        <tissue evidence="13">Leaf</tissue>
    </source>
</reference>
<evidence type="ECO:0000256" key="11">
    <source>
        <dbReference type="PIRSR" id="PIRSR602401-1"/>
    </source>
</evidence>
<protein>
    <recommendedName>
        <fullName evidence="15">Cytochrome P450</fullName>
    </recommendedName>
</protein>
<dbReference type="EMBL" id="CM035426">
    <property type="protein sequence ID" value="KAH7316109.1"/>
    <property type="molecule type" value="Genomic_DNA"/>
</dbReference>
<evidence type="ECO:0000256" key="7">
    <source>
        <dbReference type="ARBA" id="ARBA00023002"/>
    </source>
</evidence>
<dbReference type="GO" id="GO:0016020">
    <property type="term" value="C:membrane"/>
    <property type="evidence" value="ECO:0007669"/>
    <property type="project" value="UniProtKB-SubCell"/>
</dbReference>
<keyword evidence="6" id="KW-1133">Transmembrane helix</keyword>
<dbReference type="OrthoDB" id="1470350at2759"/>
<comment type="similarity">
    <text evidence="2 12">Belongs to the cytochrome P450 family.</text>
</comment>
<keyword evidence="5 11" id="KW-0479">Metal-binding</keyword>
<evidence type="ECO:0000256" key="4">
    <source>
        <dbReference type="ARBA" id="ARBA00022692"/>
    </source>
</evidence>
<dbReference type="InterPro" id="IPR017972">
    <property type="entry name" value="Cyt_P450_CS"/>
</dbReference>
<evidence type="ECO:0000256" key="2">
    <source>
        <dbReference type="ARBA" id="ARBA00010617"/>
    </source>
</evidence>
<evidence type="ECO:0000256" key="9">
    <source>
        <dbReference type="ARBA" id="ARBA00023033"/>
    </source>
</evidence>
<evidence type="ECO:0000256" key="3">
    <source>
        <dbReference type="ARBA" id="ARBA00022617"/>
    </source>
</evidence>
<dbReference type="PRINTS" id="PR00385">
    <property type="entry name" value="P450"/>
</dbReference>
<dbReference type="SUPFAM" id="SSF48264">
    <property type="entry name" value="Cytochrome P450"/>
    <property type="match status" value="1"/>
</dbReference>
<keyword evidence="9 12" id="KW-0503">Monooxygenase</keyword>
<comment type="subcellular location">
    <subcellularLocation>
        <location evidence="1">Membrane</location>
    </subcellularLocation>
</comment>
<comment type="caution">
    <text evidence="13">The sequence shown here is derived from an EMBL/GenBank/DDBJ whole genome shotgun (WGS) entry which is preliminary data.</text>
</comment>
<evidence type="ECO:0000313" key="13">
    <source>
        <dbReference type="EMBL" id="KAH7316109.1"/>
    </source>
</evidence>
<evidence type="ECO:0000256" key="6">
    <source>
        <dbReference type="ARBA" id="ARBA00022989"/>
    </source>
</evidence>
<dbReference type="GO" id="GO:0005506">
    <property type="term" value="F:iron ion binding"/>
    <property type="evidence" value="ECO:0007669"/>
    <property type="project" value="InterPro"/>
</dbReference>